<dbReference type="Gene3D" id="3.30.360.10">
    <property type="entry name" value="Dihydrodipicolinate Reductase, domain 2"/>
    <property type="match status" value="1"/>
</dbReference>
<dbReference type="InterPro" id="IPR036291">
    <property type="entry name" value="NAD(P)-bd_dom_sf"/>
</dbReference>
<dbReference type="RefSeq" id="WP_354700998.1">
    <property type="nucleotide sequence ID" value="NZ_CP114014.1"/>
</dbReference>
<dbReference type="InterPro" id="IPR005097">
    <property type="entry name" value="Sacchrp_dh_NADP-bd"/>
</dbReference>
<dbReference type="Gene3D" id="3.40.50.720">
    <property type="entry name" value="NAD(P)-binding Rossmann-like Domain"/>
    <property type="match status" value="1"/>
</dbReference>
<organism evidence="2">
    <name type="scientific">Paraconexibacter sp. AEG42_29</name>
    <dbReference type="NCBI Taxonomy" id="2997339"/>
    <lineage>
        <taxon>Bacteria</taxon>
        <taxon>Bacillati</taxon>
        <taxon>Actinomycetota</taxon>
        <taxon>Thermoleophilia</taxon>
        <taxon>Solirubrobacterales</taxon>
        <taxon>Paraconexibacteraceae</taxon>
        <taxon>Paraconexibacter</taxon>
    </lineage>
</organism>
<protein>
    <submittedName>
        <fullName evidence="2">Lysine 6-dehydrogenase</fullName>
        <ecNumber evidence="2">1.4.1.18</ecNumber>
    </submittedName>
</protein>
<sequence>MRVAVLGAAGIIAPAIVRDLADAPGIDGLTLLDLDGDAARAVAATHGGGIATGAAVDAHDRQALTLAIEGHGLLLNAASYRVNLAAMDAALAAGVNYVDLGGLYHVTLQQLRLDAAFAASGLVAILGCGAGPGKTNVMAARAARELDVVHAIRCASAGHDETPPPGLAVPYALQTLIDELTEAPMTVRDGLPTPLEPLAAGGYIAFPEPIGDRPTIFTLHSEVATLPGTLGAAACDFRLALAPTVEAALREVVAAGTPVADVPVVPSSPRTWSAQHVEVSGLRGGSPAVVTMTAVTQPHAEWGLGGGPVSTATVAAAVARLLARGALGPVGGVLPVESAVTPELLFPELEARGCTFSLRLDTTSEVHTP</sequence>
<dbReference type="Pfam" id="PF03435">
    <property type="entry name" value="Sacchrp_dh_NADP"/>
    <property type="match status" value="1"/>
</dbReference>
<dbReference type="AlphaFoldDB" id="A0AAU7AS26"/>
<dbReference type="KEGG" id="parq:DSM112329_01295"/>
<feature type="domain" description="Saccharopine dehydrogenase NADP binding" evidence="1">
    <location>
        <begin position="3"/>
        <end position="125"/>
    </location>
</feature>
<gene>
    <name evidence="2" type="primary">lysDH</name>
    <name evidence="2" type="ORF">DSM112329_01295</name>
</gene>
<dbReference type="PANTHER" id="PTHR43796">
    <property type="entry name" value="CARBOXYNORSPERMIDINE SYNTHASE"/>
    <property type="match status" value="1"/>
</dbReference>
<keyword evidence="2" id="KW-0560">Oxidoreductase</keyword>
<evidence type="ECO:0000313" key="2">
    <source>
        <dbReference type="EMBL" id="XAY04462.1"/>
    </source>
</evidence>
<dbReference type="GO" id="GO:0050303">
    <property type="term" value="F:lysine 6-dehydrogenase activity"/>
    <property type="evidence" value="ECO:0007669"/>
    <property type="project" value="UniProtKB-EC"/>
</dbReference>
<dbReference type="EMBL" id="CP114014">
    <property type="protein sequence ID" value="XAY04462.1"/>
    <property type="molecule type" value="Genomic_DNA"/>
</dbReference>
<proteinExistence type="predicted"/>
<accession>A0AAU7AS26</accession>
<name>A0AAU7AS26_9ACTN</name>
<dbReference type="EC" id="1.4.1.18" evidence="2"/>
<dbReference type="PANTHER" id="PTHR43796:SF2">
    <property type="entry name" value="CARBOXYNORSPERMIDINE SYNTHASE"/>
    <property type="match status" value="1"/>
</dbReference>
<evidence type="ECO:0000259" key="1">
    <source>
        <dbReference type="Pfam" id="PF03435"/>
    </source>
</evidence>
<reference evidence="2" key="1">
    <citation type="submission" date="2022-12" db="EMBL/GenBank/DDBJ databases">
        <title>Paraconexibacter alkalitolerans sp. nov. and Baekduia alba sp. nov., isolated from soil and emended description of the genera Paraconexibacter (Chun et al., 2020) and Baekduia (An et al., 2020).</title>
        <authorList>
            <person name="Vieira S."/>
            <person name="Huber K.J."/>
            <person name="Geppert A."/>
            <person name="Wolf J."/>
            <person name="Neumann-Schaal M."/>
            <person name="Muesken M."/>
            <person name="Overmann J."/>
        </authorList>
    </citation>
    <scope>NUCLEOTIDE SEQUENCE</scope>
    <source>
        <strain evidence="2">AEG42_29</strain>
    </source>
</reference>
<dbReference type="SUPFAM" id="SSF51735">
    <property type="entry name" value="NAD(P)-binding Rossmann-fold domains"/>
    <property type="match status" value="1"/>
</dbReference>